<keyword evidence="2" id="KW-1185">Reference proteome</keyword>
<proteinExistence type="predicted"/>
<feature type="non-terminal residue" evidence="1">
    <location>
        <position position="1"/>
    </location>
</feature>
<evidence type="ECO:0000313" key="1">
    <source>
        <dbReference type="EMBL" id="RAH66272.1"/>
    </source>
</evidence>
<gene>
    <name evidence="1" type="ORF">BO66DRAFT_187443</name>
</gene>
<name>A0ACD1GXS4_9EURO</name>
<dbReference type="Proteomes" id="UP000249661">
    <property type="component" value="Unassembled WGS sequence"/>
</dbReference>
<evidence type="ECO:0000313" key="2">
    <source>
        <dbReference type="Proteomes" id="UP000249661"/>
    </source>
</evidence>
<organism evidence="1 2">
    <name type="scientific">Aspergillus aculeatinus CBS 121060</name>
    <dbReference type="NCBI Taxonomy" id="1448322"/>
    <lineage>
        <taxon>Eukaryota</taxon>
        <taxon>Fungi</taxon>
        <taxon>Dikarya</taxon>
        <taxon>Ascomycota</taxon>
        <taxon>Pezizomycotina</taxon>
        <taxon>Eurotiomycetes</taxon>
        <taxon>Eurotiomycetidae</taxon>
        <taxon>Eurotiales</taxon>
        <taxon>Aspergillaceae</taxon>
        <taxon>Aspergillus</taxon>
        <taxon>Aspergillus subgen. Circumdati</taxon>
    </lineage>
</organism>
<sequence length="234" mass="24630">ITSLPQFPGRLFPLQHTNYLPHLYPQPTPTPKTYKFSTMKLPPTPLLFALTTLTAATPLTTKTLNLPLQPRDTTPFTTGLTTLTAAARALDAQIQTYPGGDDISNITAGAATLITALLAETKTIQPDFLNATEAPALLPPLATLAAQISTVVADYIGIHAAIAATAASSDGGWYIYSQLQEEHTAALTYTGSVVARIPAGAVKDAAAAWAGNITDALLDGREAYKDIAVRPTGY</sequence>
<dbReference type="EMBL" id="KZ824984">
    <property type="protein sequence ID" value="RAH66272.1"/>
    <property type="molecule type" value="Genomic_DNA"/>
</dbReference>
<reference evidence="1" key="1">
    <citation type="submission" date="2018-02" db="EMBL/GenBank/DDBJ databases">
        <title>The genomes of Aspergillus section Nigri reveals drivers in fungal speciation.</title>
        <authorList>
            <consortium name="DOE Joint Genome Institute"/>
            <person name="Vesth T.C."/>
            <person name="Nybo J."/>
            <person name="Theobald S."/>
            <person name="Brandl J."/>
            <person name="Frisvad J.C."/>
            <person name="Nielsen K.F."/>
            <person name="Lyhne E.K."/>
            <person name="Kogle M.E."/>
            <person name="Kuo A."/>
            <person name="Riley R."/>
            <person name="Clum A."/>
            <person name="Nolan M."/>
            <person name="Lipzen A."/>
            <person name="Salamov A."/>
            <person name="Henrissat B."/>
            <person name="Wiebenga A."/>
            <person name="De vries R.P."/>
            <person name="Grigoriev I.V."/>
            <person name="Mortensen U.H."/>
            <person name="Andersen M.R."/>
            <person name="Baker S.E."/>
        </authorList>
    </citation>
    <scope>NUCLEOTIDE SEQUENCE</scope>
    <source>
        <strain evidence="1">CBS 121060</strain>
    </source>
</reference>
<accession>A0ACD1GXS4</accession>
<protein>
    <submittedName>
        <fullName evidence="1">Uncharacterized protein</fullName>
    </submittedName>
</protein>